<evidence type="ECO:0000256" key="2">
    <source>
        <dbReference type="ARBA" id="ARBA00023239"/>
    </source>
</evidence>
<evidence type="ECO:0000313" key="5">
    <source>
        <dbReference type="Proteomes" id="UP000244729"/>
    </source>
</evidence>
<dbReference type="AlphaFoldDB" id="A0A2S0WWQ2"/>
<dbReference type="KEGG" id="agm:DCE93_08955"/>
<dbReference type="InterPro" id="IPR002762">
    <property type="entry name" value="CbiX-like"/>
</dbReference>
<gene>
    <name evidence="4" type="ORF">DCE93_08955</name>
</gene>
<proteinExistence type="predicted"/>
<name>A0A2S0WWQ2_9MICO</name>
<dbReference type="PANTHER" id="PTHR33542">
    <property type="entry name" value="SIROHYDROCHLORIN FERROCHELATASE, CHLOROPLASTIC"/>
    <property type="match status" value="1"/>
</dbReference>
<dbReference type="PANTHER" id="PTHR33542:SF5">
    <property type="entry name" value="FERROCHELATASE CHE1"/>
    <property type="match status" value="1"/>
</dbReference>
<evidence type="ECO:0000313" key="4">
    <source>
        <dbReference type="EMBL" id="AWB95775.1"/>
    </source>
</evidence>
<keyword evidence="5" id="KW-1185">Reference proteome</keyword>
<dbReference type="GO" id="GO:0046872">
    <property type="term" value="F:metal ion binding"/>
    <property type="evidence" value="ECO:0007669"/>
    <property type="project" value="UniProtKB-KW"/>
</dbReference>
<feature type="region of interest" description="Disordered" evidence="3">
    <location>
        <begin position="1"/>
        <end position="26"/>
    </location>
</feature>
<dbReference type="Pfam" id="PF01903">
    <property type="entry name" value="CbiX"/>
    <property type="match status" value="2"/>
</dbReference>
<dbReference type="Gene3D" id="3.40.50.1400">
    <property type="match status" value="2"/>
</dbReference>
<sequence>MQQVPPESAGQHMVGSRSAGSPAEHEAAHPLRLVAVTHGAPSSANREAVIRLVDGVASARPDLDVSISFIDASRSDVATALGSQAHHEAVIVPLVLSAGFHVRTGLSLGLDHLGAGTRLAAELGPDDRIVEVLAARLDRLRLAETDAIVLAAAGSNDPRAVRECFETARRLGQRLGRSVTVGFIAAAIPRLPDAIEMIREVHPGARVVVGSYLLAPGTFYDAARAVGADAIAEPLLLPGEPAPQQLVELVLERYADVGVTRLERA</sequence>
<protein>
    <submittedName>
        <fullName evidence="4">Cobalamin biosynthesis protein CbiX</fullName>
    </submittedName>
</protein>
<dbReference type="SUPFAM" id="SSF53800">
    <property type="entry name" value="Chelatase"/>
    <property type="match status" value="1"/>
</dbReference>
<keyword evidence="1" id="KW-0479">Metal-binding</keyword>
<dbReference type="EMBL" id="CP028913">
    <property type="protein sequence ID" value="AWB95775.1"/>
    <property type="molecule type" value="Genomic_DNA"/>
</dbReference>
<evidence type="ECO:0000256" key="3">
    <source>
        <dbReference type="SAM" id="MobiDB-lite"/>
    </source>
</evidence>
<dbReference type="InterPro" id="IPR050963">
    <property type="entry name" value="Sirohydro_Cobaltochel/CbiX"/>
</dbReference>
<keyword evidence="2" id="KW-0456">Lyase</keyword>
<dbReference type="Proteomes" id="UP000244729">
    <property type="component" value="Chromosome"/>
</dbReference>
<evidence type="ECO:0000256" key="1">
    <source>
        <dbReference type="ARBA" id="ARBA00022723"/>
    </source>
</evidence>
<dbReference type="GO" id="GO:0016829">
    <property type="term" value="F:lyase activity"/>
    <property type="evidence" value="ECO:0007669"/>
    <property type="project" value="UniProtKB-KW"/>
</dbReference>
<organism evidence="4 5">
    <name type="scientific">Agromyces badenianii</name>
    <dbReference type="NCBI Taxonomy" id="2080742"/>
    <lineage>
        <taxon>Bacteria</taxon>
        <taxon>Bacillati</taxon>
        <taxon>Actinomycetota</taxon>
        <taxon>Actinomycetes</taxon>
        <taxon>Micrococcales</taxon>
        <taxon>Microbacteriaceae</taxon>
        <taxon>Agromyces</taxon>
    </lineage>
</organism>
<reference evidence="4 5" key="1">
    <citation type="submission" date="2018-04" db="EMBL/GenBank/DDBJ databases">
        <authorList>
            <person name="Li J."/>
        </authorList>
    </citation>
    <scope>NUCLEOTIDE SEQUENCE [LARGE SCALE GENOMIC DNA]</scope>
    <source>
        <strain evidence="5">30A</strain>
    </source>
</reference>
<accession>A0A2S0WWQ2</accession>